<evidence type="ECO:0000313" key="4">
    <source>
        <dbReference type="Proteomes" id="UP000234483"/>
    </source>
</evidence>
<dbReference type="Gene3D" id="1.10.10.10">
    <property type="entry name" value="Winged helix-like DNA-binding domain superfamily/Winged helix DNA-binding domain"/>
    <property type="match status" value="1"/>
</dbReference>
<dbReference type="EMBL" id="PJRQ01000008">
    <property type="protein sequence ID" value="PLR19232.1"/>
    <property type="molecule type" value="Genomic_DNA"/>
</dbReference>
<dbReference type="EMBL" id="CP026100">
    <property type="protein sequence ID" value="AYV45087.1"/>
    <property type="molecule type" value="Genomic_DNA"/>
</dbReference>
<feature type="domain" description="RNA polymerase sigma factor 70 region 4 type 2" evidence="1">
    <location>
        <begin position="33"/>
        <end position="82"/>
    </location>
</feature>
<dbReference type="Pfam" id="PF08281">
    <property type="entry name" value="Sigma70_r4_2"/>
    <property type="match status" value="1"/>
</dbReference>
<dbReference type="InterPro" id="IPR013324">
    <property type="entry name" value="RNA_pol_sigma_r3/r4-like"/>
</dbReference>
<gene>
    <name evidence="2" type="ORF">C1707_01855</name>
    <name evidence="3" type="ORF">CFHF_04315</name>
</gene>
<dbReference type="Proteomes" id="UP000281192">
    <property type="component" value="Chromosome"/>
</dbReference>
<dbReference type="PROSITE" id="PS51257">
    <property type="entry name" value="PROKAR_LIPOPROTEIN"/>
    <property type="match status" value="1"/>
</dbReference>
<proteinExistence type="predicted"/>
<reference evidence="3 4" key="1">
    <citation type="submission" date="2017-12" db="EMBL/GenBank/DDBJ databases">
        <title>The genome sequence of Caulobacter flavus CGMCC1 15093.</title>
        <authorList>
            <person name="Gao J."/>
            <person name="Mao X."/>
            <person name="Sun J."/>
        </authorList>
    </citation>
    <scope>NUCLEOTIDE SEQUENCE [LARGE SCALE GENOMIC DNA]</scope>
    <source>
        <strain evidence="3 4">CGMCC1 15093</strain>
    </source>
</reference>
<dbReference type="GO" id="GO:0006352">
    <property type="term" value="P:DNA-templated transcription initiation"/>
    <property type="evidence" value="ECO:0007669"/>
    <property type="project" value="InterPro"/>
</dbReference>
<protein>
    <submittedName>
        <fullName evidence="3">RNA polymerase subunit sigma-24</fullName>
    </submittedName>
</protein>
<keyword evidence="5" id="KW-1185">Reference proteome</keyword>
<dbReference type="SUPFAM" id="SSF88659">
    <property type="entry name" value="Sigma3 and sigma4 domains of RNA polymerase sigma factors"/>
    <property type="match status" value="1"/>
</dbReference>
<reference evidence="2 5" key="2">
    <citation type="submission" date="2018-01" db="EMBL/GenBank/DDBJ databases">
        <title>Complete genome sequence of Caulobacter flavus RHGG3.</title>
        <authorList>
            <person name="Yang E."/>
        </authorList>
    </citation>
    <scope>NUCLEOTIDE SEQUENCE [LARGE SCALE GENOMIC DNA]</scope>
    <source>
        <strain evidence="2 5">RHGG3</strain>
    </source>
</reference>
<evidence type="ECO:0000313" key="3">
    <source>
        <dbReference type="EMBL" id="PLR19232.1"/>
    </source>
</evidence>
<dbReference type="GO" id="GO:0003677">
    <property type="term" value="F:DNA binding"/>
    <property type="evidence" value="ECO:0007669"/>
    <property type="project" value="InterPro"/>
</dbReference>
<dbReference type="KEGG" id="cfh:C1707_01855"/>
<sequence>MWLFRPDQQWRLHYPSLWLGGCFDRTDKASIFEYAILRMPAAERDVFVLNAIEAWDYLQIGRHLDLTTAEVEARLAAALLRLSRVVDFIESLEPNRETRTR</sequence>
<name>A0A2N5CZL5_9CAUL</name>
<dbReference type="Proteomes" id="UP000234483">
    <property type="component" value="Unassembled WGS sequence"/>
</dbReference>
<dbReference type="InterPro" id="IPR013249">
    <property type="entry name" value="RNA_pol_sigma70_r4_t2"/>
</dbReference>
<accession>A0A2N5CZL5</accession>
<dbReference type="GO" id="GO:0016987">
    <property type="term" value="F:sigma factor activity"/>
    <property type="evidence" value="ECO:0007669"/>
    <property type="project" value="InterPro"/>
</dbReference>
<evidence type="ECO:0000259" key="1">
    <source>
        <dbReference type="Pfam" id="PF08281"/>
    </source>
</evidence>
<dbReference type="AlphaFoldDB" id="A0A2N5CZL5"/>
<evidence type="ECO:0000313" key="2">
    <source>
        <dbReference type="EMBL" id="AYV45087.1"/>
    </source>
</evidence>
<evidence type="ECO:0000313" key="5">
    <source>
        <dbReference type="Proteomes" id="UP000281192"/>
    </source>
</evidence>
<dbReference type="InterPro" id="IPR036388">
    <property type="entry name" value="WH-like_DNA-bd_sf"/>
</dbReference>
<organism evidence="3 4">
    <name type="scientific">Caulobacter flavus</name>
    <dbReference type="NCBI Taxonomy" id="1679497"/>
    <lineage>
        <taxon>Bacteria</taxon>
        <taxon>Pseudomonadati</taxon>
        <taxon>Pseudomonadota</taxon>
        <taxon>Alphaproteobacteria</taxon>
        <taxon>Caulobacterales</taxon>
        <taxon>Caulobacteraceae</taxon>
        <taxon>Caulobacter</taxon>
    </lineage>
</organism>
<dbReference type="RefSeq" id="WP_101711791.1">
    <property type="nucleotide sequence ID" value="NZ_CP026100.1"/>
</dbReference>